<feature type="compositionally biased region" description="Low complexity" evidence="1">
    <location>
        <begin position="118"/>
        <end position="133"/>
    </location>
</feature>
<dbReference type="AlphaFoldDB" id="A0AAV9UBP9"/>
<dbReference type="EMBL" id="JAVHNQ010000009">
    <property type="protein sequence ID" value="KAK6338743.1"/>
    <property type="molecule type" value="Genomic_DNA"/>
</dbReference>
<dbReference type="InterPro" id="IPR001005">
    <property type="entry name" value="SANT/Myb"/>
</dbReference>
<accession>A0AAV9UBP9</accession>
<feature type="domain" description="HTH myb-type" evidence="3">
    <location>
        <begin position="234"/>
        <end position="278"/>
    </location>
</feature>
<evidence type="ECO:0000256" key="1">
    <source>
        <dbReference type="SAM" id="MobiDB-lite"/>
    </source>
</evidence>
<feature type="compositionally biased region" description="Pro residues" evidence="1">
    <location>
        <begin position="134"/>
        <end position="145"/>
    </location>
</feature>
<dbReference type="CDD" id="cd00167">
    <property type="entry name" value="SANT"/>
    <property type="match status" value="2"/>
</dbReference>
<feature type="region of interest" description="Disordered" evidence="1">
    <location>
        <begin position="1"/>
        <end position="200"/>
    </location>
</feature>
<evidence type="ECO:0000313" key="5">
    <source>
        <dbReference type="Proteomes" id="UP001375240"/>
    </source>
</evidence>
<dbReference type="Proteomes" id="UP001375240">
    <property type="component" value="Unassembled WGS sequence"/>
</dbReference>
<feature type="compositionally biased region" description="Low complexity" evidence="1">
    <location>
        <begin position="153"/>
        <end position="166"/>
    </location>
</feature>
<dbReference type="SMART" id="SM00717">
    <property type="entry name" value="SANT"/>
    <property type="match status" value="2"/>
</dbReference>
<dbReference type="SUPFAM" id="SSF46689">
    <property type="entry name" value="Homeodomain-like"/>
    <property type="match status" value="1"/>
</dbReference>
<gene>
    <name evidence="4" type="ORF">TWF696_009553</name>
</gene>
<protein>
    <submittedName>
        <fullName evidence="4">Uncharacterized protein</fullName>
    </submittedName>
</protein>
<evidence type="ECO:0000259" key="3">
    <source>
        <dbReference type="PROSITE" id="PS51294"/>
    </source>
</evidence>
<evidence type="ECO:0000313" key="4">
    <source>
        <dbReference type="EMBL" id="KAK6338743.1"/>
    </source>
</evidence>
<comment type="caution">
    <text evidence="4">The sequence shown here is derived from an EMBL/GenBank/DDBJ whole genome shotgun (WGS) entry which is preliminary data.</text>
</comment>
<dbReference type="PROSITE" id="PS51294">
    <property type="entry name" value="HTH_MYB"/>
    <property type="match status" value="2"/>
</dbReference>
<dbReference type="Gene3D" id="1.10.10.60">
    <property type="entry name" value="Homeodomain-like"/>
    <property type="match status" value="1"/>
</dbReference>
<proteinExistence type="predicted"/>
<reference evidence="4 5" key="1">
    <citation type="submission" date="2019-10" db="EMBL/GenBank/DDBJ databases">
        <authorList>
            <person name="Palmer J.M."/>
        </authorList>
    </citation>
    <scope>NUCLEOTIDE SEQUENCE [LARGE SCALE GENOMIC DNA]</scope>
    <source>
        <strain evidence="4 5">TWF696</strain>
    </source>
</reference>
<dbReference type="InterPro" id="IPR009057">
    <property type="entry name" value="Homeodomain-like_sf"/>
</dbReference>
<keyword evidence="5" id="KW-1185">Reference proteome</keyword>
<sequence>MCADWNRQAWPYPTDTMPKQPRTIKPPPEEPSSFFPSDFTDQKHYGAGDGYSASDSDLHHGTIDPSQMPYGSGLRHVPEHTSLGVGPPQHHQHPPLQPMPHAPSHQTPHTLQPHPGGPSTTQTQNSAPTAPQAPQAPAPKTPTQPNPKKRQRASGSSKAAANAAGGTTEAGPSASPPKRSRTNTAWTQEEEQRLKQMRDAGATWSEIAKSFPSRTEGSVKKHWYKDMHWAEFGEEESALLLAAIKEYDANKWKFIGQKLGKPAKACEAYAKEHFAGKL</sequence>
<organism evidence="4 5">
    <name type="scientific">Orbilia brochopaga</name>
    <dbReference type="NCBI Taxonomy" id="3140254"/>
    <lineage>
        <taxon>Eukaryota</taxon>
        <taxon>Fungi</taxon>
        <taxon>Dikarya</taxon>
        <taxon>Ascomycota</taxon>
        <taxon>Pezizomycotina</taxon>
        <taxon>Orbiliomycetes</taxon>
        <taxon>Orbiliales</taxon>
        <taxon>Orbiliaceae</taxon>
        <taxon>Orbilia</taxon>
    </lineage>
</organism>
<evidence type="ECO:0000259" key="2">
    <source>
        <dbReference type="PROSITE" id="PS50090"/>
    </source>
</evidence>
<dbReference type="Pfam" id="PF00249">
    <property type="entry name" value="Myb_DNA-binding"/>
    <property type="match status" value="2"/>
</dbReference>
<feature type="domain" description="Myb-like" evidence="2">
    <location>
        <begin position="178"/>
        <end position="227"/>
    </location>
</feature>
<dbReference type="PROSITE" id="PS50090">
    <property type="entry name" value="MYB_LIKE"/>
    <property type="match status" value="1"/>
</dbReference>
<name>A0AAV9UBP9_9PEZI</name>
<dbReference type="InterPro" id="IPR017930">
    <property type="entry name" value="Myb_dom"/>
</dbReference>
<feature type="domain" description="HTH myb-type" evidence="3">
    <location>
        <begin position="178"/>
        <end position="231"/>
    </location>
</feature>